<dbReference type="PANTHER" id="PTHR43072">
    <property type="entry name" value="N-ACETYLTRANSFERASE"/>
    <property type="match status" value="1"/>
</dbReference>
<feature type="domain" description="N-acetyltransferase" evidence="1">
    <location>
        <begin position="1"/>
        <end position="166"/>
    </location>
</feature>
<comment type="caution">
    <text evidence="2">The sequence shown here is derived from an EMBL/GenBank/DDBJ whole genome shotgun (WGS) entry which is preliminary data.</text>
</comment>
<dbReference type="Gene3D" id="3.40.630.30">
    <property type="match status" value="1"/>
</dbReference>
<accession>A0A967C3E4</accession>
<evidence type="ECO:0000259" key="1">
    <source>
        <dbReference type="PROSITE" id="PS51186"/>
    </source>
</evidence>
<dbReference type="Pfam" id="PF13420">
    <property type="entry name" value="Acetyltransf_4"/>
    <property type="match status" value="1"/>
</dbReference>
<protein>
    <submittedName>
        <fullName evidence="2">N-acetyltransferase</fullName>
    </submittedName>
</protein>
<dbReference type="GO" id="GO:0016747">
    <property type="term" value="F:acyltransferase activity, transferring groups other than amino-acyl groups"/>
    <property type="evidence" value="ECO:0007669"/>
    <property type="project" value="InterPro"/>
</dbReference>
<dbReference type="InterPro" id="IPR016181">
    <property type="entry name" value="Acyl_CoA_acyltransferase"/>
</dbReference>
<organism evidence="2 3">
    <name type="scientific">Pelagibius litoralis</name>
    <dbReference type="NCBI Taxonomy" id="374515"/>
    <lineage>
        <taxon>Bacteria</taxon>
        <taxon>Pseudomonadati</taxon>
        <taxon>Pseudomonadota</taxon>
        <taxon>Alphaproteobacteria</taxon>
        <taxon>Rhodospirillales</taxon>
        <taxon>Rhodovibrionaceae</taxon>
        <taxon>Pelagibius</taxon>
    </lineage>
</organism>
<dbReference type="EMBL" id="JAAQPH010000007">
    <property type="protein sequence ID" value="NIA69068.1"/>
    <property type="molecule type" value="Genomic_DNA"/>
</dbReference>
<reference evidence="2" key="1">
    <citation type="submission" date="2020-03" db="EMBL/GenBank/DDBJ databases">
        <title>Genome of Pelagibius litoralis DSM 21314T.</title>
        <authorList>
            <person name="Wang G."/>
        </authorList>
    </citation>
    <scope>NUCLEOTIDE SEQUENCE</scope>
    <source>
        <strain evidence="2">DSM 21314</strain>
    </source>
</reference>
<proteinExistence type="predicted"/>
<dbReference type="PROSITE" id="PS51186">
    <property type="entry name" value="GNAT"/>
    <property type="match status" value="1"/>
</dbReference>
<evidence type="ECO:0000313" key="3">
    <source>
        <dbReference type="Proteomes" id="UP000761264"/>
    </source>
</evidence>
<dbReference type="SUPFAM" id="SSF55729">
    <property type="entry name" value="Acyl-CoA N-acyltransferases (Nat)"/>
    <property type="match status" value="1"/>
</dbReference>
<gene>
    <name evidence="2" type="ORF">HBA54_10740</name>
</gene>
<dbReference type="AlphaFoldDB" id="A0A967C3E4"/>
<dbReference type="Proteomes" id="UP000761264">
    <property type="component" value="Unassembled WGS sequence"/>
</dbReference>
<keyword evidence="3" id="KW-1185">Reference proteome</keyword>
<dbReference type="PANTHER" id="PTHR43072:SF8">
    <property type="entry name" value="ACYLTRANSFERASE FABY-RELATED"/>
    <property type="match status" value="1"/>
</dbReference>
<dbReference type="InterPro" id="IPR000182">
    <property type="entry name" value="GNAT_dom"/>
</dbReference>
<evidence type="ECO:0000313" key="2">
    <source>
        <dbReference type="EMBL" id="NIA69068.1"/>
    </source>
</evidence>
<sequence length="175" mass="19309">MLRDARPDDCSIIQKIYAEHVINGVASFEETPPSLDEMRRRLDSAQSRGLPYLVAEPAESPGAVLGFATVGAYRTRPAYRFSLENTVYVRDGQGGRGIGGLLLGRLIERCENLGFRQMIAVIGDSKNEASIRLHRRHGFEPAGCLRSVGFKHGRWLDSVLMQRALGPGDTTMPKP</sequence>
<name>A0A967C3E4_9PROT</name>